<accession>F8QIR7</accession>
<evidence type="ECO:0000313" key="2">
    <source>
        <dbReference type="EMBL" id="EGN91789.1"/>
    </source>
</evidence>
<proteinExistence type="predicted"/>
<name>F8QIR7_SERL3</name>
<keyword evidence="3" id="KW-1185">Reference proteome</keyword>
<dbReference type="AlphaFoldDB" id="F8QIR7"/>
<sequence>MAGTAPGAETAGTVPGAGTAAADSCCRHRHPAHVRPNPTRRPGNVSSCRAGKLHHHPSLETEPP</sequence>
<evidence type="ECO:0000313" key="3">
    <source>
        <dbReference type="Proteomes" id="UP000008063"/>
    </source>
</evidence>
<dbReference type="InParanoid" id="F8QIR7"/>
<organism evidence="3">
    <name type="scientific">Serpula lacrymans var. lacrymans (strain S7.3)</name>
    <name type="common">Dry rot fungus</name>
    <dbReference type="NCBI Taxonomy" id="936435"/>
    <lineage>
        <taxon>Eukaryota</taxon>
        <taxon>Fungi</taxon>
        <taxon>Dikarya</taxon>
        <taxon>Basidiomycota</taxon>
        <taxon>Agaricomycotina</taxon>
        <taxon>Agaricomycetes</taxon>
        <taxon>Agaricomycetidae</taxon>
        <taxon>Boletales</taxon>
        <taxon>Coniophorineae</taxon>
        <taxon>Serpulaceae</taxon>
        <taxon>Serpula</taxon>
    </lineage>
</organism>
<feature type="region of interest" description="Disordered" evidence="1">
    <location>
        <begin position="1"/>
        <end position="64"/>
    </location>
</feature>
<protein>
    <submittedName>
        <fullName evidence="2">Uncharacterized protein</fullName>
    </submittedName>
</protein>
<gene>
    <name evidence="2" type="ORF">SERLA73DRAFT_192000</name>
</gene>
<dbReference type="HOGENOM" id="CLU_2869008_0_0_1"/>
<dbReference type="Proteomes" id="UP000008063">
    <property type="component" value="Unassembled WGS sequence"/>
</dbReference>
<feature type="compositionally biased region" description="Low complexity" evidence="1">
    <location>
        <begin position="1"/>
        <end position="22"/>
    </location>
</feature>
<dbReference type="EMBL" id="GL945532">
    <property type="protein sequence ID" value="EGN91789.1"/>
    <property type="molecule type" value="Genomic_DNA"/>
</dbReference>
<evidence type="ECO:0000256" key="1">
    <source>
        <dbReference type="SAM" id="MobiDB-lite"/>
    </source>
</evidence>
<reference evidence="3" key="1">
    <citation type="journal article" date="2011" name="Science">
        <title>The plant cell wall-decomposing machinery underlies the functional diversity of forest fungi.</title>
        <authorList>
            <person name="Eastwood D.C."/>
            <person name="Floudas D."/>
            <person name="Binder M."/>
            <person name="Majcherczyk A."/>
            <person name="Schneider P."/>
            <person name="Aerts A."/>
            <person name="Asiegbu F.O."/>
            <person name="Baker S.E."/>
            <person name="Barry K."/>
            <person name="Bendiksby M."/>
            <person name="Blumentritt M."/>
            <person name="Coutinho P.M."/>
            <person name="Cullen D."/>
            <person name="de Vries R.P."/>
            <person name="Gathman A."/>
            <person name="Goodell B."/>
            <person name="Henrissat B."/>
            <person name="Ihrmark K."/>
            <person name="Kauserud H."/>
            <person name="Kohler A."/>
            <person name="LaButti K."/>
            <person name="Lapidus A."/>
            <person name="Lavin J.L."/>
            <person name="Lee Y.-H."/>
            <person name="Lindquist E."/>
            <person name="Lilly W."/>
            <person name="Lucas S."/>
            <person name="Morin E."/>
            <person name="Murat C."/>
            <person name="Oguiza J.A."/>
            <person name="Park J."/>
            <person name="Pisabarro A.G."/>
            <person name="Riley R."/>
            <person name="Rosling A."/>
            <person name="Salamov A."/>
            <person name="Schmidt O."/>
            <person name="Schmutz J."/>
            <person name="Skrede I."/>
            <person name="Stenlid J."/>
            <person name="Wiebenga A."/>
            <person name="Xie X."/>
            <person name="Kuees U."/>
            <person name="Hibbett D.S."/>
            <person name="Hoffmeister D."/>
            <person name="Hoegberg N."/>
            <person name="Martin F."/>
            <person name="Grigoriev I.V."/>
            <person name="Watkinson S.C."/>
        </authorList>
    </citation>
    <scope>NUCLEOTIDE SEQUENCE [LARGE SCALE GENOMIC DNA]</scope>
    <source>
        <strain evidence="3">strain S7.3</strain>
    </source>
</reference>